<reference evidence="3 4" key="1">
    <citation type="journal article" date="2019" name="Nat. Microbiol.">
        <title>Mediterranean grassland soil C-N compound turnover is dependent on rainfall and depth, and is mediated by genomically divergent microorganisms.</title>
        <authorList>
            <person name="Diamond S."/>
            <person name="Andeer P.F."/>
            <person name="Li Z."/>
            <person name="Crits-Christoph A."/>
            <person name="Burstein D."/>
            <person name="Anantharaman K."/>
            <person name="Lane K.R."/>
            <person name="Thomas B.C."/>
            <person name="Pan C."/>
            <person name="Northen T.R."/>
            <person name="Banfield J.F."/>
        </authorList>
    </citation>
    <scope>NUCLEOTIDE SEQUENCE [LARGE SCALE GENOMIC DNA]</scope>
    <source>
        <strain evidence="1">WS_4</strain>
        <strain evidence="2">WS_7</strain>
    </source>
</reference>
<evidence type="ECO:0000313" key="1">
    <source>
        <dbReference type="EMBL" id="TMQ55137.1"/>
    </source>
</evidence>
<dbReference type="EMBL" id="VBOX01000009">
    <property type="protein sequence ID" value="TMQ66404.1"/>
    <property type="molecule type" value="Genomic_DNA"/>
</dbReference>
<dbReference type="AlphaFoldDB" id="A0A538SUR6"/>
<comment type="caution">
    <text evidence="1">The sequence shown here is derived from an EMBL/GenBank/DDBJ whole genome shotgun (WGS) entry which is preliminary data.</text>
</comment>
<protein>
    <recommendedName>
        <fullName evidence="5">Extradiol ring-cleavage dioxygenase LigAB LigA subunit domain-containing protein</fullName>
    </recommendedName>
</protein>
<dbReference type="Proteomes" id="UP000319829">
    <property type="component" value="Unassembled WGS sequence"/>
</dbReference>
<gene>
    <name evidence="1" type="ORF">E6K74_04190</name>
    <name evidence="2" type="ORF">E6K77_01400</name>
</gene>
<dbReference type="Proteomes" id="UP000317366">
    <property type="component" value="Unassembled WGS sequence"/>
</dbReference>
<organism evidence="1 4">
    <name type="scientific">Eiseniibacteriota bacterium</name>
    <dbReference type="NCBI Taxonomy" id="2212470"/>
    <lineage>
        <taxon>Bacteria</taxon>
        <taxon>Candidatus Eiseniibacteriota</taxon>
    </lineage>
</organism>
<name>A0A538SUR6_UNCEI</name>
<evidence type="ECO:0000313" key="3">
    <source>
        <dbReference type="Proteomes" id="UP000317366"/>
    </source>
</evidence>
<sequence>MSQLYVERIIGVLATDEALRRRFIANPKATLLELAERGMELTPCELGSLVSLDPQELARFAEAIDARLQKTDLQRGGT</sequence>
<accession>A0A538SUR6</accession>
<dbReference type="NCBIfam" id="NF038399">
    <property type="entry name" value="NH_RiPP_Os17"/>
    <property type="match status" value="1"/>
</dbReference>
<evidence type="ECO:0008006" key="5">
    <source>
        <dbReference type="Google" id="ProtNLM"/>
    </source>
</evidence>
<evidence type="ECO:0000313" key="2">
    <source>
        <dbReference type="EMBL" id="TMQ66404.1"/>
    </source>
</evidence>
<proteinExistence type="predicted"/>
<evidence type="ECO:0000313" key="4">
    <source>
        <dbReference type="Proteomes" id="UP000319829"/>
    </source>
</evidence>
<dbReference type="EMBL" id="VBOU01000042">
    <property type="protein sequence ID" value="TMQ55137.1"/>
    <property type="molecule type" value="Genomic_DNA"/>
</dbReference>